<feature type="transmembrane region" description="Helical" evidence="8">
    <location>
        <begin position="146"/>
        <end position="164"/>
    </location>
</feature>
<feature type="transmembrane region" description="Helical" evidence="8">
    <location>
        <begin position="335"/>
        <end position="357"/>
    </location>
</feature>
<dbReference type="EMBL" id="JAAVTX010000009">
    <property type="protein sequence ID" value="NKE48466.1"/>
    <property type="molecule type" value="Genomic_DNA"/>
</dbReference>
<keyword evidence="10" id="KW-1185">Reference proteome</keyword>
<gene>
    <name evidence="9" type="ORF">HB662_27085</name>
</gene>
<evidence type="ECO:0000256" key="8">
    <source>
        <dbReference type="SAM" id="Phobius"/>
    </source>
</evidence>
<organism evidence="9 10">
    <name type="scientific">Falsiroseomonas frigidaquae</name>
    <dbReference type="NCBI Taxonomy" id="487318"/>
    <lineage>
        <taxon>Bacteria</taxon>
        <taxon>Pseudomonadati</taxon>
        <taxon>Pseudomonadota</taxon>
        <taxon>Alphaproteobacteria</taxon>
        <taxon>Acetobacterales</taxon>
        <taxon>Roseomonadaceae</taxon>
        <taxon>Falsiroseomonas</taxon>
    </lineage>
</organism>
<feature type="transmembrane region" description="Helical" evidence="8">
    <location>
        <begin position="224"/>
        <end position="247"/>
    </location>
</feature>
<dbReference type="RefSeq" id="WP_168054867.1">
    <property type="nucleotide sequence ID" value="NZ_JAATJR010000009.1"/>
</dbReference>
<proteinExistence type="predicted"/>
<dbReference type="InterPro" id="IPR050297">
    <property type="entry name" value="LipidA_mod_glycosyltrf_83"/>
</dbReference>
<evidence type="ECO:0000256" key="1">
    <source>
        <dbReference type="ARBA" id="ARBA00004651"/>
    </source>
</evidence>
<feature type="transmembrane region" description="Helical" evidence="8">
    <location>
        <begin position="21"/>
        <end position="44"/>
    </location>
</feature>
<accession>A0ABX1F8C4</accession>
<evidence type="ECO:0000256" key="6">
    <source>
        <dbReference type="ARBA" id="ARBA00022989"/>
    </source>
</evidence>
<feature type="transmembrane region" description="Helical" evidence="8">
    <location>
        <begin position="176"/>
        <end position="192"/>
    </location>
</feature>
<dbReference type="PANTHER" id="PTHR33908:SF11">
    <property type="entry name" value="MEMBRANE PROTEIN"/>
    <property type="match status" value="1"/>
</dbReference>
<comment type="caution">
    <text evidence="9">The sequence shown here is derived from an EMBL/GenBank/DDBJ whole genome shotgun (WGS) entry which is preliminary data.</text>
</comment>
<evidence type="ECO:0000256" key="2">
    <source>
        <dbReference type="ARBA" id="ARBA00022475"/>
    </source>
</evidence>
<keyword evidence="7 8" id="KW-0472">Membrane</keyword>
<keyword evidence="3" id="KW-0328">Glycosyltransferase</keyword>
<feature type="transmembrane region" description="Helical" evidence="8">
    <location>
        <begin position="65"/>
        <end position="87"/>
    </location>
</feature>
<keyword evidence="2" id="KW-1003">Cell membrane</keyword>
<evidence type="ECO:0000313" key="9">
    <source>
        <dbReference type="EMBL" id="NKE48466.1"/>
    </source>
</evidence>
<comment type="subcellular location">
    <subcellularLocation>
        <location evidence="1">Cell membrane</location>
        <topology evidence="1">Multi-pass membrane protein</topology>
    </subcellularLocation>
</comment>
<evidence type="ECO:0008006" key="11">
    <source>
        <dbReference type="Google" id="ProtNLM"/>
    </source>
</evidence>
<evidence type="ECO:0000256" key="7">
    <source>
        <dbReference type="ARBA" id="ARBA00023136"/>
    </source>
</evidence>
<protein>
    <recommendedName>
        <fullName evidence="11">Glycosyltransferase RgtA/B/C/D-like domain-containing protein</fullName>
    </recommendedName>
</protein>
<dbReference type="Proteomes" id="UP000765160">
    <property type="component" value="Unassembled WGS sequence"/>
</dbReference>
<dbReference type="PANTHER" id="PTHR33908">
    <property type="entry name" value="MANNOSYLTRANSFERASE YKCB-RELATED"/>
    <property type="match status" value="1"/>
</dbReference>
<reference evidence="9 10" key="1">
    <citation type="submission" date="2020-03" db="EMBL/GenBank/DDBJ databases">
        <title>Roseomonas selenitidurans sp. nov. isolated from soil.</title>
        <authorList>
            <person name="Liu H."/>
        </authorList>
    </citation>
    <scope>NUCLEOTIDE SEQUENCE [LARGE SCALE GENOMIC DNA]</scope>
    <source>
        <strain evidence="9 10">JCM 15073</strain>
    </source>
</reference>
<keyword evidence="4" id="KW-0808">Transferase</keyword>
<name>A0ABX1F8C4_9PROT</name>
<keyword evidence="6 8" id="KW-1133">Transmembrane helix</keyword>
<feature type="transmembrane region" description="Helical" evidence="8">
    <location>
        <begin position="306"/>
        <end position="329"/>
    </location>
</feature>
<evidence type="ECO:0000256" key="5">
    <source>
        <dbReference type="ARBA" id="ARBA00022692"/>
    </source>
</evidence>
<feature type="transmembrane region" description="Helical" evidence="8">
    <location>
        <begin position="279"/>
        <end position="299"/>
    </location>
</feature>
<keyword evidence="5 8" id="KW-0812">Transmembrane</keyword>
<evidence type="ECO:0000256" key="4">
    <source>
        <dbReference type="ARBA" id="ARBA00022679"/>
    </source>
</evidence>
<feature type="transmembrane region" description="Helical" evidence="8">
    <location>
        <begin position="93"/>
        <end position="110"/>
    </location>
</feature>
<feature type="transmembrane region" description="Helical" evidence="8">
    <location>
        <begin position="198"/>
        <end position="217"/>
    </location>
</feature>
<sequence length="535" mass="56721">MPDGQTFSTSTRTVPPAWADAASLLLILAAAVLLRLTSFVPAVVDTDEGLYMVQAREWLNGGWPLVAAWDMHPIGAPAMFALAFLAFGVSVEAVRLLGLLCVIATGFGLFGAARAAGAPRSVGVGAAVVYAAHSLLLSGLCTNTELLIAPFVTAAMAIAIRGAARALRAVDPVAPGWPSLVAMGLLVGWALLVKQVVVPSGCFAFALLLGPALWRGLLPWRRLLAMAAAYAGLCATPFLLAGFAYWIQGWLADYLDGSILAPFRYSMERIAAAEAWRRIGTAVLTLGLAFAAALVALVCWRPRGRLALLTAAAFSWFLIASLAIAGPGFYFAHYFLLWLPSLSLLAAVGLWHVARLVARPDPAGSDLARPGVARPGVARPVLAGLLLVLASQGWLPEMTERLERGPGLMHRDPVREVAAAVRQAAGPDGDALIANYHASVYVIAGVRVATRFPFPPHLTGYFEDLSDTNTTVELDRVLAARPRVIVVDRAWMQTMRPAAATQVMAAVAAGYELAATVAERRGPVEIYRVRDQAAP</sequence>
<evidence type="ECO:0000313" key="10">
    <source>
        <dbReference type="Proteomes" id="UP000765160"/>
    </source>
</evidence>
<evidence type="ECO:0000256" key="3">
    <source>
        <dbReference type="ARBA" id="ARBA00022676"/>
    </source>
</evidence>